<evidence type="ECO:0000256" key="3">
    <source>
        <dbReference type="ARBA" id="ARBA00013194"/>
    </source>
</evidence>
<dbReference type="Gene3D" id="3.10.50.40">
    <property type="match status" value="1"/>
</dbReference>
<dbReference type="EMBL" id="CP029479">
    <property type="protein sequence ID" value="AWM78111.1"/>
    <property type="molecule type" value="Genomic_DNA"/>
</dbReference>
<feature type="transmembrane region" description="Helical" evidence="9">
    <location>
        <begin position="15"/>
        <end position="32"/>
    </location>
</feature>
<keyword evidence="9" id="KW-0812">Transmembrane</keyword>
<dbReference type="PANTHER" id="PTHR47245:SF2">
    <property type="entry name" value="PEPTIDYL-PROLYL CIS-TRANS ISOMERASE HP_0175-RELATED"/>
    <property type="match status" value="1"/>
</dbReference>
<dbReference type="InterPro" id="IPR046357">
    <property type="entry name" value="PPIase_dom_sf"/>
</dbReference>
<dbReference type="OrthoDB" id="196786at2"/>
<dbReference type="InterPro" id="IPR000297">
    <property type="entry name" value="PPIase_PpiC"/>
</dbReference>
<evidence type="ECO:0000313" key="11">
    <source>
        <dbReference type="EMBL" id="AWM78111.1"/>
    </source>
</evidence>
<comment type="similarity">
    <text evidence="2">Belongs to the PpiC/parvulin rotamase family.</text>
</comment>
<dbReference type="RefSeq" id="WP_110450677.1">
    <property type="nucleotide sequence ID" value="NZ_CP029479.1"/>
</dbReference>
<protein>
    <recommendedName>
        <fullName evidence="4">Parvulin-like PPIase</fullName>
        <ecNumber evidence="3">5.2.1.8</ecNumber>
    </recommendedName>
    <alternativeName>
        <fullName evidence="6">Peptidyl-prolyl cis-trans isomerase plp</fullName>
    </alternativeName>
    <alternativeName>
        <fullName evidence="7">Rotamase plp</fullName>
    </alternativeName>
</protein>
<dbReference type="InterPro" id="IPR027304">
    <property type="entry name" value="Trigger_fact/SurA_dom_sf"/>
</dbReference>
<keyword evidence="12" id="KW-1185">Reference proteome</keyword>
<comment type="catalytic activity">
    <reaction evidence="1">
        <text>[protein]-peptidylproline (omega=180) = [protein]-peptidylproline (omega=0)</text>
        <dbReference type="Rhea" id="RHEA:16237"/>
        <dbReference type="Rhea" id="RHEA-COMP:10747"/>
        <dbReference type="Rhea" id="RHEA-COMP:10748"/>
        <dbReference type="ChEBI" id="CHEBI:83833"/>
        <dbReference type="ChEBI" id="CHEBI:83834"/>
        <dbReference type="EC" id="5.2.1.8"/>
    </reaction>
</comment>
<evidence type="ECO:0000313" key="12">
    <source>
        <dbReference type="Proteomes" id="UP000247763"/>
    </source>
</evidence>
<evidence type="ECO:0000256" key="7">
    <source>
        <dbReference type="ARBA" id="ARBA00031484"/>
    </source>
</evidence>
<dbReference type="KEGG" id="phb:HYN04_10310"/>
<dbReference type="SUPFAM" id="SSF54534">
    <property type="entry name" value="FKBP-like"/>
    <property type="match status" value="1"/>
</dbReference>
<evidence type="ECO:0000256" key="1">
    <source>
        <dbReference type="ARBA" id="ARBA00000971"/>
    </source>
</evidence>
<dbReference type="Proteomes" id="UP000247763">
    <property type="component" value="Chromosome"/>
</dbReference>
<keyword evidence="9" id="KW-1133">Transmembrane helix</keyword>
<feature type="domain" description="PpiC" evidence="10">
    <location>
        <begin position="117"/>
        <end position="224"/>
    </location>
</feature>
<keyword evidence="5 8" id="KW-0697">Rotamase</keyword>
<evidence type="ECO:0000256" key="5">
    <source>
        <dbReference type="ARBA" id="ARBA00023110"/>
    </source>
</evidence>
<dbReference type="Gene3D" id="1.10.4030.10">
    <property type="entry name" value="Porin chaperone SurA, peptide-binding domain"/>
    <property type="match status" value="1"/>
</dbReference>
<dbReference type="SUPFAM" id="SSF109998">
    <property type="entry name" value="Triger factor/SurA peptide-binding domain-like"/>
    <property type="match status" value="1"/>
</dbReference>
<dbReference type="InterPro" id="IPR050245">
    <property type="entry name" value="PrsA_foldase"/>
</dbReference>
<organism evidence="11 12">
    <name type="scientific">Phenylobacterium parvum</name>
    <dbReference type="NCBI Taxonomy" id="2201350"/>
    <lineage>
        <taxon>Bacteria</taxon>
        <taxon>Pseudomonadati</taxon>
        <taxon>Pseudomonadota</taxon>
        <taxon>Alphaproteobacteria</taxon>
        <taxon>Caulobacterales</taxon>
        <taxon>Caulobacteraceae</taxon>
        <taxon>Phenylobacterium</taxon>
    </lineage>
</organism>
<dbReference type="PROSITE" id="PS50198">
    <property type="entry name" value="PPIC_PPIASE_2"/>
    <property type="match status" value="1"/>
</dbReference>
<accession>A0A2Z3HXP7</accession>
<evidence type="ECO:0000256" key="2">
    <source>
        <dbReference type="ARBA" id="ARBA00007656"/>
    </source>
</evidence>
<dbReference type="Pfam" id="PF13145">
    <property type="entry name" value="Rotamase_2"/>
    <property type="match status" value="1"/>
</dbReference>
<evidence type="ECO:0000256" key="6">
    <source>
        <dbReference type="ARBA" id="ARBA00030642"/>
    </source>
</evidence>
<sequence>MTLPPVARAILREPLTQFLLVGLVLFAVVSLARDLRRPVVRIDEAELNQIVAYWEAQAQRPPTRDELSAMLRERIDEELLAREAVRLGLDRDDLIIRRRLAQKMAFASEDLEPVPEPREADLRAWYAAHPGDYVSPATATFRHVFFSGDNEDAEARARAALALTRPAEAGQPFVLPLSFVGAAVRDIERDFGPAFSRQLESAPAGRWSGPVRSAYGWHILYVERRAPAAPSPFETVRPDVAEAWKADRRNQANQAFIRKLRARYRVEVAGMSDSPPT</sequence>
<name>A0A2Z3HXP7_9CAUL</name>
<keyword evidence="9" id="KW-0472">Membrane</keyword>
<evidence type="ECO:0000256" key="4">
    <source>
        <dbReference type="ARBA" id="ARBA00018370"/>
    </source>
</evidence>
<evidence type="ECO:0000259" key="10">
    <source>
        <dbReference type="PROSITE" id="PS50198"/>
    </source>
</evidence>
<reference evidence="12" key="1">
    <citation type="submission" date="2018-05" db="EMBL/GenBank/DDBJ databases">
        <title>Genome sequencing of Phenylobacterium sp. HYN0004.</title>
        <authorList>
            <person name="Yi H."/>
            <person name="Baek C."/>
        </authorList>
    </citation>
    <scope>NUCLEOTIDE SEQUENCE [LARGE SCALE GENOMIC DNA]</scope>
    <source>
        <strain evidence="12">HYN0004</strain>
    </source>
</reference>
<proteinExistence type="inferred from homology"/>
<keyword evidence="8" id="KW-0413">Isomerase</keyword>
<evidence type="ECO:0000256" key="9">
    <source>
        <dbReference type="SAM" id="Phobius"/>
    </source>
</evidence>
<evidence type="ECO:0000256" key="8">
    <source>
        <dbReference type="PROSITE-ProRule" id="PRU00278"/>
    </source>
</evidence>
<dbReference type="EC" id="5.2.1.8" evidence="3"/>
<dbReference type="PANTHER" id="PTHR47245">
    <property type="entry name" value="PEPTIDYLPROLYL ISOMERASE"/>
    <property type="match status" value="1"/>
</dbReference>
<dbReference type="GO" id="GO:0003755">
    <property type="term" value="F:peptidyl-prolyl cis-trans isomerase activity"/>
    <property type="evidence" value="ECO:0007669"/>
    <property type="project" value="UniProtKB-KW"/>
</dbReference>
<gene>
    <name evidence="11" type="ORF">HYN04_10310</name>
</gene>
<dbReference type="AlphaFoldDB" id="A0A2Z3HXP7"/>